<evidence type="ECO:0000256" key="1">
    <source>
        <dbReference type="SAM" id="Phobius"/>
    </source>
</evidence>
<dbReference type="SUPFAM" id="SSF51695">
    <property type="entry name" value="PLC-like phosphodiesterases"/>
    <property type="match status" value="1"/>
</dbReference>
<sequence length="353" mass="40980">MKFYKKVLIAIIIVIFTCIIWNLLKRREIIMRNSQKDVPRFEGFSFFSDPDSEVTGLKDSNKVVIDNINPKYTNKPLREYVIKSSFNSALSGKNVNPEMIKYVLNRGCRFLDFEVFYINDRVEVAVSTDDDFNFIDTENTLLLDNVFTTIISNAFISPTPNITDPVFIHLRIKSKEPKIYKEIAHAIDTTLRAKLYPKPVTNDTKLSEIMGKIVIVVDKTTDREYKTHTKCEQKEKGCIDLAKFINMESGSETLFLQHYGELLNQCANPPVILDNCDLCTNVNKMRLVLPDINYENTSNPDISEFILNYGCQIVPYRFYMKDEELGRYEELFNYNNSAFIPLAKAMDYIRKRH</sequence>
<dbReference type="GO" id="GO:0006629">
    <property type="term" value="P:lipid metabolic process"/>
    <property type="evidence" value="ECO:0007669"/>
    <property type="project" value="InterPro"/>
</dbReference>
<feature type="domain" description="Phosphatidylinositol-specific phospholipase C X" evidence="2">
    <location>
        <begin position="71"/>
        <end position="218"/>
    </location>
</feature>
<keyword evidence="1" id="KW-0812">Transmembrane</keyword>
<evidence type="ECO:0000259" key="2">
    <source>
        <dbReference type="SMART" id="SM00148"/>
    </source>
</evidence>
<dbReference type="PROSITE" id="PS50007">
    <property type="entry name" value="PIPLC_X_DOMAIN"/>
    <property type="match status" value="1"/>
</dbReference>
<keyword evidence="1" id="KW-0472">Membrane</keyword>
<dbReference type="AlphaFoldDB" id="A0A6C0H247"/>
<accession>A0A6C0H247</accession>
<dbReference type="SMART" id="SM00148">
    <property type="entry name" value="PLCXc"/>
    <property type="match status" value="1"/>
</dbReference>
<dbReference type="InterPro" id="IPR017946">
    <property type="entry name" value="PLC-like_Pdiesterase_TIM-brl"/>
</dbReference>
<dbReference type="InterPro" id="IPR000909">
    <property type="entry name" value="PLipase_C_PInositol-sp_X_dom"/>
</dbReference>
<name>A0A6C0H247_9ZZZZ</name>
<reference evidence="3" key="1">
    <citation type="journal article" date="2020" name="Nature">
        <title>Giant virus diversity and host interactions through global metagenomics.</title>
        <authorList>
            <person name="Schulz F."/>
            <person name="Roux S."/>
            <person name="Paez-Espino D."/>
            <person name="Jungbluth S."/>
            <person name="Walsh D.A."/>
            <person name="Denef V.J."/>
            <person name="McMahon K.D."/>
            <person name="Konstantinidis K.T."/>
            <person name="Eloe-Fadrosh E.A."/>
            <person name="Kyrpides N.C."/>
            <person name="Woyke T."/>
        </authorList>
    </citation>
    <scope>NUCLEOTIDE SEQUENCE</scope>
    <source>
        <strain evidence="3">GVMAG-M-3300023179-59</strain>
    </source>
</reference>
<dbReference type="EMBL" id="MN739853">
    <property type="protein sequence ID" value="QHT74618.1"/>
    <property type="molecule type" value="Genomic_DNA"/>
</dbReference>
<organism evidence="3">
    <name type="scientific">viral metagenome</name>
    <dbReference type="NCBI Taxonomy" id="1070528"/>
    <lineage>
        <taxon>unclassified sequences</taxon>
        <taxon>metagenomes</taxon>
        <taxon>organismal metagenomes</taxon>
    </lineage>
</organism>
<dbReference type="Pfam" id="PF00388">
    <property type="entry name" value="PI-PLC-X"/>
    <property type="match status" value="1"/>
</dbReference>
<keyword evidence="1" id="KW-1133">Transmembrane helix</keyword>
<evidence type="ECO:0000313" key="3">
    <source>
        <dbReference type="EMBL" id="QHT74618.1"/>
    </source>
</evidence>
<feature type="transmembrane region" description="Helical" evidence="1">
    <location>
        <begin position="6"/>
        <end position="24"/>
    </location>
</feature>
<proteinExistence type="predicted"/>
<dbReference type="Gene3D" id="3.20.20.190">
    <property type="entry name" value="Phosphatidylinositol (PI) phosphodiesterase"/>
    <property type="match status" value="1"/>
</dbReference>
<dbReference type="GO" id="GO:0008081">
    <property type="term" value="F:phosphoric diester hydrolase activity"/>
    <property type="evidence" value="ECO:0007669"/>
    <property type="project" value="InterPro"/>
</dbReference>
<protein>
    <recommendedName>
        <fullName evidence="2">Phosphatidylinositol-specific phospholipase C X domain-containing protein</fullName>
    </recommendedName>
</protein>